<dbReference type="GO" id="GO:0016226">
    <property type="term" value="P:iron-sulfur cluster assembly"/>
    <property type="evidence" value="ECO:0007669"/>
    <property type="project" value="InterPro"/>
</dbReference>
<dbReference type="GO" id="GO:0005506">
    <property type="term" value="F:iron ion binding"/>
    <property type="evidence" value="ECO:0007669"/>
    <property type="project" value="InterPro"/>
</dbReference>
<dbReference type="EMBL" id="PFAQ01000026">
    <property type="protein sequence ID" value="PIT94971.1"/>
    <property type="molecule type" value="Genomic_DNA"/>
</dbReference>
<dbReference type="CDD" id="cd06664">
    <property type="entry name" value="IscU_like"/>
    <property type="match status" value="1"/>
</dbReference>
<feature type="domain" description="NIF system FeS cluster assembly NifU N-terminal" evidence="1">
    <location>
        <begin position="5"/>
        <end position="122"/>
    </location>
</feature>
<dbReference type="GO" id="GO:0051536">
    <property type="term" value="F:iron-sulfur cluster binding"/>
    <property type="evidence" value="ECO:0007669"/>
    <property type="project" value="InterPro"/>
</dbReference>
<dbReference type="Proteomes" id="UP000228900">
    <property type="component" value="Unassembled WGS sequence"/>
</dbReference>
<comment type="caution">
    <text evidence="2">The sequence shown here is derived from an EMBL/GenBank/DDBJ whole genome shotgun (WGS) entry which is preliminary data.</text>
</comment>
<proteinExistence type="predicted"/>
<dbReference type="Pfam" id="PF01592">
    <property type="entry name" value="NifU_N"/>
    <property type="match status" value="1"/>
</dbReference>
<name>A0A2M6WQ90_9BACT</name>
<sequence length="153" mass="16717">MSLNYTKKTISHFLHPQNLGNIKDADARASVGNMVCGDQLAFSIKVRDGIIKDIKFLSFGCASNIATASVLTQKVKGATIEKAKNLDWQKIVKELGGLPNQKVHCSILAVEGLKQVISEYEAGHPTVEVKAKKIVKTTKVVKKTIKSKVKKTK</sequence>
<protein>
    <submittedName>
        <fullName evidence="2">Iron-sulfur cluster assembly scaffold protein</fullName>
    </submittedName>
</protein>
<dbReference type="SUPFAM" id="SSF82649">
    <property type="entry name" value="SufE/NifU"/>
    <property type="match status" value="1"/>
</dbReference>
<dbReference type="AlphaFoldDB" id="A0A2M6WQ90"/>
<dbReference type="Gene3D" id="3.90.1010.10">
    <property type="match status" value="1"/>
</dbReference>
<organism evidence="2 3">
    <name type="scientific">Candidatus Falkowbacteria bacterium CG10_big_fil_rev_8_21_14_0_10_39_9</name>
    <dbReference type="NCBI Taxonomy" id="1974566"/>
    <lineage>
        <taxon>Bacteria</taxon>
        <taxon>Candidatus Falkowiibacteriota</taxon>
    </lineage>
</organism>
<gene>
    <name evidence="2" type="ORF">COT98_01610</name>
</gene>
<dbReference type="InterPro" id="IPR002871">
    <property type="entry name" value="NIF_FeS_clus_asmbl_NifU_N"/>
</dbReference>
<accession>A0A2M6WQ90</accession>
<evidence type="ECO:0000313" key="3">
    <source>
        <dbReference type="Proteomes" id="UP000228900"/>
    </source>
</evidence>
<evidence type="ECO:0000259" key="1">
    <source>
        <dbReference type="Pfam" id="PF01592"/>
    </source>
</evidence>
<reference evidence="3" key="1">
    <citation type="submission" date="2017-09" db="EMBL/GenBank/DDBJ databases">
        <title>Depth-based differentiation of microbial function through sediment-hosted aquifers and enrichment of novel symbionts in the deep terrestrial subsurface.</title>
        <authorList>
            <person name="Probst A.J."/>
            <person name="Ladd B."/>
            <person name="Jarett J.K."/>
            <person name="Geller-Mcgrath D.E."/>
            <person name="Sieber C.M.K."/>
            <person name="Emerson J.B."/>
            <person name="Anantharaman K."/>
            <person name="Thomas B.C."/>
            <person name="Malmstrom R."/>
            <person name="Stieglmeier M."/>
            <person name="Klingl A."/>
            <person name="Woyke T."/>
            <person name="Ryan C.M."/>
            <person name="Banfield J.F."/>
        </authorList>
    </citation>
    <scope>NUCLEOTIDE SEQUENCE [LARGE SCALE GENOMIC DNA]</scope>
</reference>
<dbReference type="PANTHER" id="PTHR10093">
    <property type="entry name" value="IRON-SULFUR CLUSTER ASSEMBLY ENZYME NIFU HOMOLOG"/>
    <property type="match status" value="1"/>
</dbReference>
<evidence type="ECO:0000313" key="2">
    <source>
        <dbReference type="EMBL" id="PIT94971.1"/>
    </source>
</evidence>